<dbReference type="AlphaFoldDB" id="A0AAV0BLN9"/>
<accession>A0AAV0BLN9</accession>
<feature type="chain" id="PRO_5043527229" evidence="1">
    <location>
        <begin position="30"/>
        <end position="618"/>
    </location>
</feature>
<proteinExistence type="predicted"/>
<keyword evidence="1" id="KW-0732">Signal</keyword>
<keyword evidence="3" id="KW-1185">Reference proteome</keyword>
<feature type="signal peptide" evidence="1">
    <location>
        <begin position="1"/>
        <end position="29"/>
    </location>
</feature>
<dbReference type="EMBL" id="CALTRL010005793">
    <property type="protein sequence ID" value="CAH7686485.1"/>
    <property type="molecule type" value="Genomic_DNA"/>
</dbReference>
<comment type="caution">
    <text evidence="2">The sequence shown here is derived from an EMBL/GenBank/DDBJ whole genome shotgun (WGS) entry which is preliminary data.</text>
</comment>
<sequence>MCAVNYLAHKIMIKLLIILLMLELRAVKAVNLGDVNNFNKGSRIDLSLSLGPPSKRLKLNHSPISSFSTLDPNIRRLDFGGKSNNWGSDLGLSLTRDVIRQALDLELGSNPPIILQIGQAEKLSVTRAIRNGQERQSQVLLEPHSNAHPGRFPCDFPTAYKDLNLFGPQNFNYDSVRESVSRGLKGSGCSDQSNFHLTSRAQNPEFRNGFEIKSNSPNLNQAANYLGIKKKSLPQDPALIKSIYNAVEHEPSTFYRIKPSQKIECVKYFAKDEKFRKGLSHGGQKAKESTINSKTFQENNLSNPKKKTEVEKEMFNENFRQRMVKGKNILEEDTNHFESKRIKGIEIGALKADLSTDTYGSQTFETLKDPYQNVLKIDEERMFLIKAELTKLIKTKKKLNISREKALHNAVANLHDKFEEHQKYFENLKNSWMEEWKAIYKVKKYPTKLIVTTDRIAYNLQFATVYTDQRIVYINEQNNLSFFLDIAQAKNEALKILKACWESIPVAKNLTNKGRLKKPLEIRLLDEDEKISNHKNVLYKYLLNFHLEISQTLSFSASVLKYTLRILLPKIYHSILSIDGTQKNALNFGLIRRLNDVSLVLSDCEAKTIRKVNFHAIK</sequence>
<dbReference type="Proteomes" id="UP001153365">
    <property type="component" value="Unassembled WGS sequence"/>
</dbReference>
<name>A0AAV0BLN9_PHAPC</name>
<evidence type="ECO:0000313" key="2">
    <source>
        <dbReference type="EMBL" id="CAH7686485.1"/>
    </source>
</evidence>
<reference evidence="2" key="1">
    <citation type="submission" date="2022-06" db="EMBL/GenBank/DDBJ databases">
        <authorList>
            <consortium name="SYNGENTA / RWTH Aachen University"/>
        </authorList>
    </citation>
    <scope>NUCLEOTIDE SEQUENCE</scope>
</reference>
<evidence type="ECO:0000256" key="1">
    <source>
        <dbReference type="SAM" id="SignalP"/>
    </source>
</evidence>
<organism evidence="2 3">
    <name type="scientific">Phakopsora pachyrhizi</name>
    <name type="common">Asian soybean rust disease fungus</name>
    <dbReference type="NCBI Taxonomy" id="170000"/>
    <lineage>
        <taxon>Eukaryota</taxon>
        <taxon>Fungi</taxon>
        <taxon>Dikarya</taxon>
        <taxon>Basidiomycota</taxon>
        <taxon>Pucciniomycotina</taxon>
        <taxon>Pucciniomycetes</taxon>
        <taxon>Pucciniales</taxon>
        <taxon>Phakopsoraceae</taxon>
        <taxon>Phakopsora</taxon>
    </lineage>
</organism>
<gene>
    <name evidence="2" type="ORF">PPACK8108_LOCUS21134</name>
</gene>
<evidence type="ECO:0000313" key="3">
    <source>
        <dbReference type="Proteomes" id="UP001153365"/>
    </source>
</evidence>
<protein>
    <submittedName>
        <fullName evidence="2">Expressed protein</fullName>
    </submittedName>
</protein>